<feature type="transmembrane region" description="Helical" evidence="6">
    <location>
        <begin position="324"/>
        <end position="348"/>
    </location>
</feature>
<dbReference type="AlphaFoldDB" id="A0A2V3VA57"/>
<evidence type="ECO:0000313" key="7">
    <source>
        <dbReference type="EMBL" id="PXW78024.1"/>
    </source>
</evidence>
<reference evidence="7 8" key="1">
    <citation type="submission" date="2018-05" db="EMBL/GenBank/DDBJ databases">
        <title>Genomic Encyclopedia of Type Strains, Phase IV (KMG-IV): sequencing the most valuable type-strain genomes for metagenomic binning, comparative biology and taxonomic classification.</title>
        <authorList>
            <person name="Goeker M."/>
        </authorList>
    </citation>
    <scope>NUCLEOTIDE SEQUENCE [LARGE SCALE GENOMIC DNA]</scope>
    <source>
        <strain evidence="7 8">DSM 3183</strain>
    </source>
</reference>
<keyword evidence="4 6" id="KW-1133">Transmembrane helix</keyword>
<comment type="caution">
    <text evidence="7">The sequence shown here is derived from an EMBL/GenBank/DDBJ whole genome shotgun (WGS) entry which is preliminary data.</text>
</comment>
<feature type="transmembrane region" description="Helical" evidence="6">
    <location>
        <begin position="354"/>
        <end position="378"/>
    </location>
</feature>
<protein>
    <submittedName>
        <fullName evidence="7">O-antigen/teichoic acid export membrane protein</fullName>
    </submittedName>
</protein>
<feature type="transmembrane region" description="Helical" evidence="6">
    <location>
        <begin position="446"/>
        <end position="467"/>
    </location>
</feature>
<dbReference type="OrthoDB" id="7417248at2"/>
<dbReference type="GO" id="GO:0005886">
    <property type="term" value="C:plasma membrane"/>
    <property type="evidence" value="ECO:0007669"/>
    <property type="project" value="UniProtKB-SubCell"/>
</dbReference>
<dbReference type="PANTHER" id="PTHR30250:SF11">
    <property type="entry name" value="O-ANTIGEN TRANSPORTER-RELATED"/>
    <property type="match status" value="1"/>
</dbReference>
<keyword evidence="3 6" id="KW-0812">Transmembrane</keyword>
<feature type="transmembrane region" description="Helical" evidence="6">
    <location>
        <begin position="260"/>
        <end position="281"/>
    </location>
</feature>
<comment type="subcellular location">
    <subcellularLocation>
        <location evidence="1">Cell membrane</location>
        <topology evidence="1">Multi-pass membrane protein</topology>
    </subcellularLocation>
</comment>
<feature type="transmembrane region" description="Helical" evidence="6">
    <location>
        <begin position="412"/>
        <end position="434"/>
    </location>
</feature>
<feature type="transmembrane region" description="Helical" evidence="6">
    <location>
        <begin position="172"/>
        <end position="190"/>
    </location>
</feature>
<organism evidence="7 8">
    <name type="scientific">Blastomonas natatoria</name>
    <dbReference type="NCBI Taxonomy" id="34015"/>
    <lineage>
        <taxon>Bacteria</taxon>
        <taxon>Pseudomonadati</taxon>
        <taxon>Pseudomonadota</taxon>
        <taxon>Alphaproteobacteria</taxon>
        <taxon>Sphingomonadales</taxon>
        <taxon>Sphingomonadaceae</taxon>
        <taxon>Blastomonas</taxon>
    </lineage>
</organism>
<keyword evidence="2" id="KW-1003">Cell membrane</keyword>
<feature type="transmembrane region" description="Helical" evidence="6">
    <location>
        <begin position="385"/>
        <end position="406"/>
    </location>
</feature>
<feature type="transmembrane region" description="Helical" evidence="6">
    <location>
        <begin position="94"/>
        <end position="117"/>
    </location>
</feature>
<evidence type="ECO:0000256" key="6">
    <source>
        <dbReference type="SAM" id="Phobius"/>
    </source>
</evidence>
<sequence>MAADTPDPATIAPAVSRADVASGAALSGLARMGAIIEIVTQPAFVWMFGLATYGSYVVLWAAVNVLSTLTTLSLAQGLQRAIPSAASREAEHGVLRYALLVTVIPSAFVALCITLAAPVIAPQFSVEPAMRPHLPALIALFVWTLPLTVALEIATAAARARRAFGPEIRLRIFWEQIARLIVAVALYTLGVRLFGLFVAHIVSLGVTAWLSVRLLGRYYDLGLLWRAPMPPALRHDTLKSGLATMPPNLARRAFNDLPPVLLGLALSGGGGAVAAGLFGIARKIASVPLIVRQTFLYVLAPLSAAQKAADKAQIAPLYRFANRIAAIIVLPLTAVMIAGGDATLLLFSPEAADALPVLIVLLVGRAGETILGAATPIVEMTGHRLLPLANSIAGLAVAGLVGWLTVDDMGATGMALAVSAGVIVSSWAAVAELWVSDGLGPFDRHFLRALACGLGGFGALWLIGWAFQNLGMVPRAAIQFACFFPLVWLGLKVGLDAEDKAALGKAGRKLAL</sequence>
<dbReference type="Proteomes" id="UP000248014">
    <property type="component" value="Unassembled WGS sequence"/>
</dbReference>
<dbReference type="PANTHER" id="PTHR30250">
    <property type="entry name" value="PST FAMILY PREDICTED COLANIC ACID TRANSPORTER"/>
    <property type="match status" value="1"/>
</dbReference>
<proteinExistence type="predicted"/>
<dbReference type="EMBL" id="QJJM01000003">
    <property type="protein sequence ID" value="PXW78024.1"/>
    <property type="molecule type" value="Genomic_DNA"/>
</dbReference>
<evidence type="ECO:0000256" key="1">
    <source>
        <dbReference type="ARBA" id="ARBA00004651"/>
    </source>
</evidence>
<evidence type="ECO:0000313" key="8">
    <source>
        <dbReference type="Proteomes" id="UP000248014"/>
    </source>
</evidence>
<dbReference type="InterPro" id="IPR050833">
    <property type="entry name" value="Poly_Biosynth_Transport"/>
</dbReference>
<name>A0A2V3VA57_9SPHN</name>
<evidence type="ECO:0000256" key="3">
    <source>
        <dbReference type="ARBA" id="ARBA00022692"/>
    </source>
</evidence>
<keyword evidence="5 6" id="KW-0472">Membrane</keyword>
<feature type="transmembrane region" description="Helical" evidence="6">
    <location>
        <begin position="53"/>
        <end position="74"/>
    </location>
</feature>
<gene>
    <name evidence="7" type="ORF">C7451_103132</name>
</gene>
<dbReference type="RefSeq" id="WP_110297836.1">
    <property type="nucleotide sequence ID" value="NZ_QJJM01000003.1"/>
</dbReference>
<evidence type="ECO:0000256" key="4">
    <source>
        <dbReference type="ARBA" id="ARBA00022989"/>
    </source>
</evidence>
<accession>A0A2V3VA57</accession>
<evidence type="ECO:0000256" key="2">
    <source>
        <dbReference type="ARBA" id="ARBA00022475"/>
    </source>
</evidence>
<evidence type="ECO:0000256" key="5">
    <source>
        <dbReference type="ARBA" id="ARBA00023136"/>
    </source>
</evidence>
<feature type="transmembrane region" description="Helical" evidence="6">
    <location>
        <begin position="473"/>
        <end position="491"/>
    </location>
</feature>
<keyword evidence="8" id="KW-1185">Reference proteome</keyword>
<feature type="transmembrane region" description="Helical" evidence="6">
    <location>
        <begin position="137"/>
        <end position="160"/>
    </location>
</feature>